<reference evidence="2" key="1">
    <citation type="submission" date="2013-02" db="EMBL/GenBank/DDBJ databases">
        <title>Immune-Related transcriptome of Coptotermes formosanus Shiraki workers: the defense mechanism.</title>
        <authorList>
            <person name="Hussain A."/>
            <person name="Li Y.F."/>
            <person name="Wen S.Y."/>
        </authorList>
    </citation>
    <scope>NUCLEOTIDE SEQUENCE</scope>
</reference>
<protein>
    <submittedName>
        <fullName evidence="2">Uncharacterized protein</fullName>
    </submittedName>
</protein>
<name>R4ULX0_COPFO</name>
<organism evidence="2">
    <name type="scientific">Coptotermes formosanus</name>
    <name type="common">Formosan subterranean termite</name>
    <dbReference type="NCBI Taxonomy" id="36987"/>
    <lineage>
        <taxon>Eukaryota</taxon>
        <taxon>Metazoa</taxon>
        <taxon>Ecdysozoa</taxon>
        <taxon>Arthropoda</taxon>
        <taxon>Hexapoda</taxon>
        <taxon>Insecta</taxon>
        <taxon>Pterygota</taxon>
        <taxon>Neoptera</taxon>
        <taxon>Polyneoptera</taxon>
        <taxon>Dictyoptera</taxon>
        <taxon>Blattodea</taxon>
        <taxon>Blattoidea</taxon>
        <taxon>Termitoidae</taxon>
        <taxon>Rhinotermitidae</taxon>
        <taxon>Coptotermes</taxon>
    </lineage>
</organism>
<dbReference type="EMBL" id="KC632261">
    <property type="protein sequence ID" value="AGM32075.1"/>
    <property type="molecule type" value="mRNA"/>
</dbReference>
<accession>R4ULX0</accession>
<feature type="chain" id="PRO_5004379983" evidence="1">
    <location>
        <begin position="25"/>
        <end position="88"/>
    </location>
</feature>
<proteinExistence type="evidence at transcript level"/>
<sequence length="88" mass="9163">MKTVQSLLLIVAVALLFLVGNGSAYPQLPIIGSLPPIIYPTLPPIPTLRTILPLPTLPPINVGINASIPLIDIGLDASIPPIDVGINL</sequence>
<keyword evidence="1" id="KW-0732">Signal</keyword>
<evidence type="ECO:0000313" key="2">
    <source>
        <dbReference type="EMBL" id="AGM32075.1"/>
    </source>
</evidence>
<dbReference type="AlphaFoldDB" id="R4ULX0"/>
<evidence type="ECO:0000256" key="1">
    <source>
        <dbReference type="SAM" id="SignalP"/>
    </source>
</evidence>
<feature type="signal peptide" evidence="1">
    <location>
        <begin position="1"/>
        <end position="24"/>
    </location>
</feature>